<evidence type="ECO:0000313" key="2">
    <source>
        <dbReference type="EMBL" id="KAL3105461.1"/>
    </source>
</evidence>
<feature type="region of interest" description="Disordered" evidence="1">
    <location>
        <begin position="294"/>
        <end position="509"/>
    </location>
</feature>
<proteinExistence type="predicted"/>
<evidence type="ECO:0000313" key="3">
    <source>
        <dbReference type="Proteomes" id="UP001620626"/>
    </source>
</evidence>
<gene>
    <name evidence="2" type="ORF">niasHT_030329</name>
</gene>
<feature type="compositionally biased region" description="Basic and acidic residues" evidence="1">
    <location>
        <begin position="480"/>
        <end position="493"/>
    </location>
</feature>
<organism evidence="2 3">
    <name type="scientific">Heterodera trifolii</name>
    <dbReference type="NCBI Taxonomy" id="157864"/>
    <lineage>
        <taxon>Eukaryota</taxon>
        <taxon>Metazoa</taxon>
        <taxon>Ecdysozoa</taxon>
        <taxon>Nematoda</taxon>
        <taxon>Chromadorea</taxon>
        <taxon>Rhabditida</taxon>
        <taxon>Tylenchina</taxon>
        <taxon>Tylenchomorpha</taxon>
        <taxon>Tylenchoidea</taxon>
        <taxon>Heteroderidae</taxon>
        <taxon>Heteroderinae</taxon>
        <taxon>Heterodera</taxon>
    </lineage>
</organism>
<reference evidence="2 3" key="1">
    <citation type="submission" date="2024-10" db="EMBL/GenBank/DDBJ databases">
        <authorList>
            <person name="Kim D."/>
        </authorList>
    </citation>
    <scope>NUCLEOTIDE SEQUENCE [LARGE SCALE GENOMIC DNA]</scope>
    <source>
        <strain evidence="2">BH-2024</strain>
    </source>
</reference>
<dbReference type="Proteomes" id="UP001620626">
    <property type="component" value="Unassembled WGS sequence"/>
</dbReference>
<keyword evidence="3" id="KW-1185">Reference proteome</keyword>
<name>A0ABD2KRH2_9BILA</name>
<evidence type="ECO:0000256" key="1">
    <source>
        <dbReference type="SAM" id="MobiDB-lite"/>
    </source>
</evidence>
<accession>A0ABD2KRH2</accession>
<dbReference type="EMBL" id="JBICBT010000684">
    <property type="protein sequence ID" value="KAL3105461.1"/>
    <property type="molecule type" value="Genomic_DNA"/>
</dbReference>
<dbReference type="AlphaFoldDB" id="A0ABD2KRH2"/>
<sequence length="509" mass="56240">MHLTQKPITVSYMRTMPSADASYAEAHYGIIHAYNAYGRCIVRCIVRRIPLRYHTYVRCLRQMNLTQNPITVSYMRMMPTADASYAESHYGIIHAYNAYGRCIVRRNPRAQNGANHWTFANLVIDFPERWGYWAVAKCWGGVGQLPSGPLPINKSILLTVRKAHYGIKHAHDAFGRCILRRSHYGFIHAYDAFGRCILRRSPLRYHTCTMPTADVSYAESHYDASYAESHYGIIHVYDAFGRCIVRRTHATQWYRITMRTPPYYHAYAIPIDAHATQMVRCVCHLNECGQGRTALFDGPPSAERKPSTTPSKGSCGPPHSGGRPPAERARSSNYGPPPSKQKRTLSARSCGLPPAERAGSSTDGPPPSKQKRTPSARSCGLPPAERAGSSTDGPPPSKQKRTLSARSCGLPPAERAGSSTDGPPPSKQKRTLSARSCGLPPAERAGSSTDGPPPSKQKRTLSARSCGLPPAELFALNSRAPRDRDLDHRDLVSRSRWSRSWPPPGPSSP</sequence>
<protein>
    <submittedName>
        <fullName evidence="2">Uncharacterized protein</fullName>
    </submittedName>
</protein>
<comment type="caution">
    <text evidence="2">The sequence shown here is derived from an EMBL/GenBank/DDBJ whole genome shotgun (WGS) entry which is preliminary data.</text>
</comment>